<evidence type="ECO:0000256" key="1">
    <source>
        <dbReference type="ARBA" id="ARBA00001917"/>
    </source>
</evidence>
<evidence type="ECO:0000256" key="8">
    <source>
        <dbReference type="ARBA" id="ARBA00023229"/>
    </source>
</evidence>
<keyword evidence="9 11" id="KW-0413">Isomerase</keyword>
<gene>
    <name evidence="11" type="primary">fni</name>
    <name evidence="13" type="ORF">JF887_04190</name>
</gene>
<comment type="subunit">
    <text evidence="10 11">Homooctamer. Dimer of tetramers.</text>
</comment>
<keyword evidence="3 11" id="KW-0285">Flavoprotein</keyword>
<dbReference type="InterPro" id="IPR013785">
    <property type="entry name" value="Aldolase_TIM"/>
</dbReference>
<name>A0A934NEC7_9BACT</name>
<dbReference type="CDD" id="cd02811">
    <property type="entry name" value="IDI-2_FMN"/>
    <property type="match status" value="1"/>
</dbReference>
<dbReference type="GO" id="GO:0008299">
    <property type="term" value="P:isoprenoid biosynthetic process"/>
    <property type="evidence" value="ECO:0007669"/>
    <property type="project" value="UniProtKB-UniRule"/>
</dbReference>
<dbReference type="GO" id="GO:0010181">
    <property type="term" value="F:FMN binding"/>
    <property type="evidence" value="ECO:0007669"/>
    <property type="project" value="UniProtKB-UniRule"/>
</dbReference>
<sequence length="381" mass="39122">MGPNGVLTSTRKADHLRINLEEDVAAKGVRAGFEAYRFMHCALPEIDLAEVTTATEVLGWRLSSPLFISCMTGGTQAAHRINCSLAETAEELGIALGLGSARVLLERPEALSSFAVRELAPSVPLFANLGAVQLNRGVTSDDCRRLVAMLGADALVLHLNALQEALQPEGDTCFAGLLGRIQSVAAALEAPVVVKEVGWGIAADLVTALLDAGVAAVDVAGAGGTSWSEVERLRLGAGPAARTAAQFAGWGIPTAVALTQARAAAPDAVLFASGGVRSGLDVAVAATLGADLVGVAGPFLRAASESTASCVELGREWTDVLRIAMFCTGSTNLAALRSCGRLVRDDCGPVPGAGDGVALLSSLIEAISELRGTRVRRPALP</sequence>
<evidence type="ECO:0000256" key="9">
    <source>
        <dbReference type="ARBA" id="ARBA00023235"/>
    </source>
</evidence>
<evidence type="ECO:0000256" key="6">
    <source>
        <dbReference type="ARBA" id="ARBA00022842"/>
    </source>
</evidence>
<evidence type="ECO:0000256" key="11">
    <source>
        <dbReference type="HAMAP-Rule" id="MF_00354"/>
    </source>
</evidence>
<dbReference type="SUPFAM" id="SSF51395">
    <property type="entry name" value="FMN-linked oxidoreductases"/>
    <property type="match status" value="1"/>
</dbReference>
<comment type="catalytic activity">
    <reaction evidence="11">
        <text>isopentenyl diphosphate = dimethylallyl diphosphate</text>
        <dbReference type="Rhea" id="RHEA:23284"/>
        <dbReference type="ChEBI" id="CHEBI:57623"/>
        <dbReference type="ChEBI" id="CHEBI:128769"/>
        <dbReference type="EC" id="5.3.3.2"/>
    </reaction>
</comment>
<keyword evidence="2 11" id="KW-0963">Cytoplasm</keyword>
<reference evidence="13 14" key="1">
    <citation type="submission" date="2020-10" db="EMBL/GenBank/DDBJ databases">
        <title>Ca. Dormibacterota MAGs.</title>
        <authorList>
            <person name="Montgomery K."/>
        </authorList>
    </citation>
    <scope>NUCLEOTIDE SEQUENCE [LARGE SCALE GENOMIC DNA]</scope>
    <source>
        <strain evidence="13">Mitchell_Peninsula_5</strain>
    </source>
</reference>
<comment type="similarity">
    <text evidence="11">Belongs to the IPP isomerase type 2 family.</text>
</comment>
<dbReference type="GO" id="GO:0016491">
    <property type="term" value="F:oxidoreductase activity"/>
    <property type="evidence" value="ECO:0007669"/>
    <property type="project" value="InterPro"/>
</dbReference>
<dbReference type="GO" id="GO:0004452">
    <property type="term" value="F:isopentenyl-diphosphate delta-isomerase activity"/>
    <property type="evidence" value="ECO:0007669"/>
    <property type="project" value="UniProtKB-UniRule"/>
</dbReference>
<evidence type="ECO:0000256" key="10">
    <source>
        <dbReference type="ARBA" id="ARBA00025810"/>
    </source>
</evidence>
<feature type="domain" description="FMN-dependent dehydrogenase" evidence="12">
    <location>
        <begin position="181"/>
        <end position="337"/>
    </location>
</feature>
<dbReference type="GO" id="GO:0000287">
    <property type="term" value="F:magnesium ion binding"/>
    <property type="evidence" value="ECO:0007669"/>
    <property type="project" value="UniProtKB-UniRule"/>
</dbReference>
<evidence type="ECO:0000313" key="13">
    <source>
        <dbReference type="EMBL" id="MBJ7608618.1"/>
    </source>
</evidence>
<dbReference type="InterPro" id="IPR000262">
    <property type="entry name" value="FMN-dep_DH"/>
</dbReference>
<dbReference type="AlphaFoldDB" id="A0A934NEC7"/>
<feature type="binding site" evidence="11">
    <location>
        <position position="195"/>
    </location>
    <ligand>
        <name>FMN</name>
        <dbReference type="ChEBI" id="CHEBI:58210"/>
    </ligand>
</feature>
<dbReference type="Gene3D" id="3.20.20.70">
    <property type="entry name" value="Aldolase class I"/>
    <property type="match status" value="1"/>
</dbReference>
<dbReference type="HAMAP" id="MF_00354">
    <property type="entry name" value="Idi_2"/>
    <property type="match status" value="1"/>
</dbReference>
<dbReference type="GO" id="GO:0005737">
    <property type="term" value="C:cytoplasm"/>
    <property type="evidence" value="ECO:0007669"/>
    <property type="project" value="UniProtKB-SubCell"/>
</dbReference>
<protein>
    <recommendedName>
        <fullName evidence="11">Isopentenyl-diphosphate delta-isomerase</fullName>
        <shortName evidence="11">IPP isomerase</shortName>
        <ecNumber evidence="11">5.3.3.2</ecNumber>
    </recommendedName>
    <alternativeName>
        <fullName evidence="11">Isopentenyl diphosphate:dimethylallyl diphosphate isomerase</fullName>
    </alternativeName>
    <alternativeName>
        <fullName evidence="11">Isopentenyl pyrophosphate isomerase</fullName>
    </alternativeName>
    <alternativeName>
        <fullName evidence="11">Type 2 isopentenyl diphosphate isomerase</fullName>
        <shortName evidence="11">IDI-2</shortName>
    </alternativeName>
</protein>
<keyword evidence="4 11" id="KW-0288">FMN</keyword>
<evidence type="ECO:0000256" key="3">
    <source>
        <dbReference type="ARBA" id="ARBA00022630"/>
    </source>
</evidence>
<feature type="binding site" evidence="11">
    <location>
        <begin position="11"/>
        <end position="12"/>
    </location>
    <ligand>
        <name>substrate</name>
    </ligand>
</feature>
<feature type="binding site" evidence="11">
    <location>
        <position position="128"/>
    </location>
    <ligand>
        <name>FMN</name>
        <dbReference type="ChEBI" id="CHEBI:58210"/>
    </ligand>
</feature>
<dbReference type="EMBL" id="JAEKNN010000021">
    <property type="protein sequence ID" value="MBJ7608618.1"/>
    <property type="molecule type" value="Genomic_DNA"/>
</dbReference>
<comment type="cofactor">
    <cofactor evidence="11">
        <name>Mg(2+)</name>
        <dbReference type="ChEBI" id="CHEBI:18420"/>
    </cofactor>
</comment>
<dbReference type="InterPro" id="IPR011179">
    <property type="entry name" value="IPdP_isomerase"/>
</dbReference>
<dbReference type="PIRSF" id="PIRSF003314">
    <property type="entry name" value="IPP_isomerase"/>
    <property type="match status" value="1"/>
</dbReference>
<comment type="caution">
    <text evidence="11">Lacks conserved residue(s) required for the propagation of feature annotation.</text>
</comment>
<dbReference type="NCBIfam" id="TIGR02151">
    <property type="entry name" value="IPP_isom_2"/>
    <property type="match status" value="1"/>
</dbReference>
<organism evidence="13 14">
    <name type="scientific">Candidatus Amunia macphersoniae</name>
    <dbReference type="NCBI Taxonomy" id="3127014"/>
    <lineage>
        <taxon>Bacteria</taxon>
        <taxon>Bacillati</taxon>
        <taxon>Candidatus Dormiibacterota</taxon>
        <taxon>Candidatus Dormibacteria</taxon>
        <taxon>Candidatus Aeolococcales</taxon>
        <taxon>Candidatus Aeolococcaceae</taxon>
        <taxon>Candidatus Amunia</taxon>
    </lineage>
</organism>
<dbReference type="Pfam" id="PF01070">
    <property type="entry name" value="FMN_dh"/>
    <property type="match status" value="2"/>
</dbReference>
<feature type="binding site" evidence="11">
    <location>
        <begin position="296"/>
        <end position="297"/>
    </location>
    <ligand>
        <name>FMN</name>
        <dbReference type="ChEBI" id="CHEBI:58210"/>
    </ligand>
</feature>
<keyword evidence="6 11" id="KW-0460">Magnesium</keyword>
<evidence type="ECO:0000256" key="7">
    <source>
        <dbReference type="ARBA" id="ARBA00022857"/>
    </source>
</evidence>
<evidence type="ECO:0000256" key="2">
    <source>
        <dbReference type="ARBA" id="ARBA00022490"/>
    </source>
</evidence>
<evidence type="ECO:0000259" key="12">
    <source>
        <dbReference type="Pfam" id="PF01070"/>
    </source>
</evidence>
<comment type="function">
    <text evidence="11">Involved in the biosynthesis of isoprenoids. Catalyzes the 1,3-allylic rearrangement of the homoallylic substrate isopentenyl (IPP) to its allylic isomer, dimethylallyl diphosphate (DMAPP).</text>
</comment>
<comment type="cofactor">
    <cofactor evidence="1 11">
        <name>FMN</name>
        <dbReference type="ChEBI" id="CHEBI:58210"/>
    </cofactor>
</comment>
<dbReference type="PANTHER" id="PTHR43665:SF1">
    <property type="entry name" value="ISOPENTENYL-DIPHOSPHATE DELTA-ISOMERASE"/>
    <property type="match status" value="1"/>
</dbReference>
<feature type="domain" description="FMN-dependent dehydrogenase" evidence="12">
    <location>
        <begin position="14"/>
        <end position="101"/>
    </location>
</feature>
<dbReference type="PANTHER" id="PTHR43665">
    <property type="entry name" value="ISOPENTENYL-DIPHOSPHATE DELTA-ISOMERASE"/>
    <property type="match status" value="1"/>
</dbReference>
<feature type="binding site" evidence="11">
    <location>
        <position position="100"/>
    </location>
    <ligand>
        <name>FMN</name>
        <dbReference type="ChEBI" id="CHEBI:58210"/>
    </ligand>
</feature>
<feature type="binding site" evidence="11">
    <location>
        <begin position="275"/>
        <end position="277"/>
    </location>
    <ligand>
        <name>FMN</name>
        <dbReference type="ChEBI" id="CHEBI:58210"/>
    </ligand>
</feature>
<dbReference type="EC" id="5.3.3.2" evidence="11"/>
<comment type="subcellular location">
    <subcellularLocation>
        <location evidence="11">Cytoplasm</location>
    </subcellularLocation>
</comment>
<evidence type="ECO:0000256" key="5">
    <source>
        <dbReference type="ARBA" id="ARBA00022723"/>
    </source>
</evidence>
<evidence type="ECO:0000256" key="4">
    <source>
        <dbReference type="ARBA" id="ARBA00022643"/>
    </source>
</evidence>
<comment type="cofactor">
    <cofactor evidence="11">
        <name>NADPH</name>
        <dbReference type="ChEBI" id="CHEBI:57783"/>
    </cofactor>
</comment>
<feature type="binding site" evidence="11">
    <location>
        <begin position="100"/>
        <end position="102"/>
    </location>
    <ligand>
        <name>substrate</name>
    </ligand>
</feature>
<dbReference type="GO" id="GO:0070402">
    <property type="term" value="F:NADPH binding"/>
    <property type="evidence" value="ECO:0007669"/>
    <property type="project" value="UniProtKB-UniRule"/>
</dbReference>
<feature type="binding site" evidence="11">
    <location>
        <position position="163"/>
    </location>
    <ligand>
        <name>substrate</name>
    </ligand>
</feature>
<dbReference type="Proteomes" id="UP000614410">
    <property type="component" value="Unassembled WGS sequence"/>
</dbReference>
<feature type="binding site" evidence="11">
    <location>
        <position position="69"/>
    </location>
    <ligand>
        <name>FMN</name>
        <dbReference type="ChEBI" id="CHEBI:58210"/>
    </ligand>
</feature>
<keyword evidence="8 11" id="KW-0414">Isoprene biosynthesis</keyword>
<comment type="caution">
    <text evidence="13">The sequence shown here is derived from an EMBL/GenBank/DDBJ whole genome shotgun (WGS) entry which is preliminary data.</text>
</comment>
<keyword evidence="7 11" id="KW-0521">NADP</keyword>
<proteinExistence type="inferred from homology"/>
<feature type="binding site" evidence="11">
    <location>
        <position position="164"/>
    </location>
    <ligand>
        <name>Mg(2+)</name>
        <dbReference type="ChEBI" id="CHEBI:18420"/>
    </ligand>
</feature>
<evidence type="ECO:0000313" key="14">
    <source>
        <dbReference type="Proteomes" id="UP000614410"/>
    </source>
</evidence>
<accession>A0A934NEC7</accession>
<keyword evidence="5 11" id="KW-0479">Metal-binding</keyword>
<feature type="binding site" evidence="11">
    <location>
        <position position="225"/>
    </location>
    <ligand>
        <name>FMN</name>
        <dbReference type="ChEBI" id="CHEBI:58210"/>
    </ligand>
</feature>